<sequence>MADQNGGESSLVLRQAKDRLAAIEQTKAQQLEEIVAQLIAAQTASEGTIAAKDVQLAVKSTELTARDAAIVALKDEIAALKDEIVTKNAQLSAKGAEIAPTNARLAAYTRYVEGEDIRRRQFQACIQDEARFRQSPVPRIKGEDHNMEGGEEESHSHSSLYGNDNTVNDESRKIDMYEGEDEGPSHSLQYEDTATVGSEDDNRSLDWSDTEQPDVDKREEEGTSRSARYGEDMSDEELNQPRKRPLTGSTTSVTKRRKRHQENNTSGQYEDMEEGHEEDGEESEEWEDEEEGEDGEDEGECHSTLTPLNDLYEFTTFPDQNWTDLAMLSAGATRAGAPAWKCETPHAWGLYYNAADRANCRGCSNSNKKSSKAALYLPFDKNSATGGKGPQGYVIFHDTRFIWNRVVNGTTMRYDNQRASRQLEILLSDGVPLDIAIRHARTPFRVKDLKEFRARVDHINGEDEDEEEE</sequence>
<evidence type="ECO:0000313" key="3">
    <source>
        <dbReference type="Proteomes" id="UP000481861"/>
    </source>
</evidence>
<evidence type="ECO:0000256" key="1">
    <source>
        <dbReference type="SAM" id="MobiDB-lite"/>
    </source>
</evidence>
<evidence type="ECO:0000313" key="2">
    <source>
        <dbReference type="EMBL" id="KAF2875349.1"/>
    </source>
</evidence>
<feature type="region of interest" description="Disordered" evidence="1">
    <location>
        <begin position="195"/>
        <end position="304"/>
    </location>
</feature>
<dbReference type="EMBL" id="JAADJZ010000005">
    <property type="protein sequence ID" value="KAF2875349.1"/>
    <property type="molecule type" value="Genomic_DNA"/>
</dbReference>
<proteinExistence type="predicted"/>
<comment type="caution">
    <text evidence="2">The sequence shown here is derived from an EMBL/GenBank/DDBJ whole genome shotgun (WGS) entry which is preliminary data.</text>
</comment>
<feature type="compositionally biased region" description="Acidic residues" evidence="1">
    <location>
        <begin position="270"/>
        <end position="299"/>
    </location>
</feature>
<accession>A0A7C8IBE2</accession>
<feature type="compositionally biased region" description="Basic and acidic residues" evidence="1">
    <location>
        <begin position="140"/>
        <end position="156"/>
    </location>
</feature>
<dbReference type="AlphaFoldDB" id="A0A7C8IBE2"/>
<protein>
    <submittedName>
        <fullName evidence="2">Uncharacterized protein</fullName>
    </submittedName>
</protein>
<organism evidence="2 3">
    <name type="scientific">Massariosphaeria phaeospora</name>
    <dbReference type="NCBI Taxonomy" id="100035"/>
    <lineage>
        <taxon>Eukaryota</taxon>
        <taxon>Fungi</taxon>
        <taxon>Dikarya</taxon>
        <taxon>Ascomycota</taxon>
        <taxon>Pezizomycotina</taxon>
        <taxon>Dothideomycetes</taxon>
        <taxon>Pleosporomycetidae</taxon>
        <taxon>Pleosporales</taxon>
        <taxon>Pleosporales incertae sedis</taxon>
        <taxon>Massariosphaeria</taxon>
    </lineage>
</organism>
<keyword evidence="3" id="KW-1185">Reference proteome</keyword>
<reference evidence="2 3" key="1">
    <citation type="submission" date="2020-01" db="EMBL/GenBank/DDBJ databases">
        <authorList>
            <consortium name="DOE Joint Genome Institute"/>
            <person name="Haridas S."/>
            <person name="Albert R."/>
            <person name="Binder M."/>
            <person name="Bloem J."/>
            <person name="Labutti K."/>
            <person name="Salamov A."/>
            <person name="Andreopoulos B."/>
            <person name="Baker S.E."/>
            <person name="Barry K."/>
            <person name="Bills G."/>
            <person name="Bluhm B.H."/>
            <person name="Cannon C."/>
            <person name="Castanera R."/>
            <person name="Culley D.E."/>
            <person name="Daum C."/>
            <person name="Ezra D."/>
            <person name="Gonzalez J.B."/>
            <person name="Henrissat B."/>
            <person name="Kuo A."/>
            <person name="Liang C."/>
            <person name="Lipzen A."/>
            <person name="Lutzoni F."/>
            <person name="Magnuson J."/>
            <person name="Mondo S."/>
            <person name="Nolan M."/>
            <person name="Ohm R."/>
            <person name="Pangilinan J."/>
            <person name="Park H.-J.H."/>
            <person name="Ramirez L."/>
            <person name="Alfaro M."/>
            <person name="Sun H."/>
            <person name="Tritt A."/>
            <person name="Yoshinaga Y."/>
            <person name="Zwiers L.-H.L."/>
            <person name="Turgeon B.G."/>
            <person name="Goodwin S.B."/>
            <person name="Spatafora J.W."/>
            <person name="Crous P.W."/>
            <person name="Grigoriev I.V."/>
        </authorList>
    </citation>
    <scope>NUCLEOTIDE SEQUENCE [LARGE SCALE GENOMIC DNA]</scope>
    <source>
        <strain evidence="2 3">CBS 611.86</strain>
    </source>
</reference>
<feature type="region of interest" description="Disordered" evidence="1">
    <location>
        <begin position="133"/>
        <end position="168"/>
    </location>
</feature>
<gene>
    <name evidence="2" type="ORF">BDV95DRAFT_665908</name>
</gene>
<feature type="compositionally biased region" description="Basic and acidic residues" evidence="1">
    <location>
        <begin position="214"/>
        <end position="231"/>
    </location>
</feature>
<dbReference type="Proteomes" id="UP000481861">
    <property type="component" value="Unassembled WGS sequence"/>
</dbReference>
<name>A0A7C8IBE2_9PLEO</name>